<feature type="compositionally biased region" description="Polar residues" evidence="1">
    <location>
        <begin position="262"/>
        <end position="288"/>
    </location>
</feature>
<dbReference type="OrthoDB" id="1939654at2759"/>
<dbReference type="PANTHER" id="PTHR35117:SF1">
    <property type="entry name" value="MYOSIN-M HEAVY PROTEIN"/>
    <property type="match status" value="1"/>
</dbReference>
<name>G7JR95_MEDTR</name>
<dbReference type="EMBL" id="PSQE01000004">
    <property type="protein sequence ID" value="RHN58979.1"/>
    <property type="molecule type" value="Genomic_DNA"/>
</dbReference>
<sequence>MAKQSKSKKPESFGKGKVTPIQIAFIVDRYLCDNNFTETRKLFRIEASSFIANSPINEVPKSLMSLGEMLDEYICLKEQKVMLDQERVCMEQEKNRVQMFLNGVQNVMNVYNASKSIPLTNANGVPAAVPQANLGAPTTAAASPATQTTSNMLSAPQSNNTNSENGSFETPVLSVSDRKRKNTKAVEHVPSIAKRPRGRSSTTSKKIPVSGQDTLPKSNKVVNHQVVYHPSSATQSSAVNCVPSGTQVQGSSVVKCLFNPARTSIPTNSKVPKTPPRTNSSHSNTNISPPEISQAAPSNVEGTSTCYTVISTKRVMVSPAKQMAYIESSHCISPVKMNSDKASKRDHVRSRLNFDSSDMPQSFDSDKSLPNEISTSESNNEVHLYDIDFPNFDTLGSDFSFAEMLSDLDFSCEGVDFSIVSNDNQVIPELPSTSVEALCEKNMNIQGSDCSNVTNTFTRSITILSPEKKNQSCLDQKNC</sequence>
<dbReference type="PANTHER" id="PTHR35117">
    <property type="entry name" value="MYOSIN-M HEAVY PROTEIN"/>
    <property type="match status" value="1"/>
</dbReference>
<accession>G7JR95</accession>
<proteinExistence type="predicted"/>
<dbReference type="KEGG" id="mtr:11414283"/>
<keyword evidence="5" id="KW-1185">Reference proteome</keyword>
<protein>
    <recommendedName>
        <fullName evidence="7">LisH domain-containing protein</fullName>
    </recommendedName>
</protein>
<reference evidence="2 5" key="1">
    <citation type="journal article" date="2011" name="Nature">
        <title>The Medicago genome provides insight into the evolution of rhizobial symbioses.</title>
        <authorList>
            <person name="Young N.D."/>
            <person name="Debelle F."/>
            <person name="Oldroyd G.E."/>
            <person name="Geurts R."/>
            <person name="Cannon S.B."/>
            <person name="Udvardi M.K."/>
            <person name="Benedito V.A."/>
            <person name="Mayer K.F."/>
            <person name="Gouzy J."/>
            <person name="Schoof H."/>
            <person name="Van de Peer Y."/>
            <person name="Proost S."/>
            <person name="Cook D.R."/>
            <person name="Meyers B.C."/>
            <person name="Spannagl M."/>
            <person name="Cheung F."/>
            <person name="De Mita S."/>
            <person name="Krishnakumar V."/>
            <person name="Gundlach H."/>
            <person name="Zhou S."/>
            <person name="Mudge J."/>
            <person name="Bharti A.K."/>
            <person name="Murray J.D."/>
            <person name="Naoumkina M.A."/>
            <person name="Rosen B."/>
            <person name="Silverstein K.A."/>
            <person name="Tang H."/>
            <person name="Rombauts S."/>
            <person name="Zhao P.X."/>
            <person name="Zhou P."/>
            <person name="Barbe V."/>
            <person name="Bardou P."/>
            <person name="Bechner M."/>
            <person name="Bellec A."/>
            <person name="Berger A."/>
            <person name="Berges H."/>
            <person name="Bidwell S."/>
            <person name="Bisseling T."/>
            <person name="Choisne N."/>
            <person name="Couloux A."/>
            <person name="Denny R."/>
            <person name="Deshpande S."/>
            <person name="Dai X."/>
            <person name="Doyle J.J."/>
            <person name="Dudez A.M."/>
            <person name="Farmer A.D."/>
            <person name="Fouteau S."/>
            <person name="Franken C."/>
            <person name="Gibelin C."/>
            <person name="Gish J."/>
            <person name="Goldstein S."/>
            <person name="Gonzalez A.J."/>
            <person name="Green P.J."/>
            <person name="Hallab A."/>
            <person name="Hartog M."/>
            <person name="Hua A."/>
            <person name="Humphray S.J."/>
            <person name="Jeong D.H."/>
            <person name="Jing Y."/>
            <person name="Jocker A."/>
            <person name="Kenton S.M."/>
            <person name="Kim D.J."/>
            <person name="Klee K."/>
            <person name="Lai H."/>
            <person name="Lang C."/>
            <person name="Lin S."/>
            <person name="Macmil S.L."/>
            <person name="Magdelenat G."/>
            <person name="Matthews L."/>
            <person name="McCorrison J."/>
            <person name="Monaghan E.L."/>
            <person name="Mun J.H."/>
            <person name="Najar F.Z."/>
            <person name="Nicholson C."/>
            <person name="Noirot C."/>
            <person name="O'Bleness M."/>
            <person name="Paule C.R."/>
            <person name="Poulain J."/>
            <person name="Prion F."/>
            <person name="Qin B."/>
            <person name="Qu C."/>
            <person name="Retzel E.F."/>
            <person name="Riddle C."/>
            <person name="Sallet E."/>
            <person name="Samain S."/>
            <person name="Samson N."/>
            <person name="Sanders I."/>
            <person name="Saurat O."/>
            <person name="Scarpelli C."/>
            <person name="Schiex T."/>
            <person name="Segurens B."/>
            <person name="Severin A.J."/>
            <person name="Sherrier D.J."/>
            <person name="Shi R."/>
            <person name="Sims S."/>
            <person name="Singer S.R."/>
            <person name="Sinharoy S."/>
            <person name="Sterck L."/>
            <person name="Viollet A."/>
            <person name="Wang B.B."/>
            <person name="Wang K."/>
            <person name="Wang M."/>
            <person name="Wang X."/>
            <person name="Warfsmann J."/>
            <person name="Weissenbach J."/>
            <person name="White D.D."/>
            <person name="White J.D."/>
            <person name="Wiley G.B."/>
            <person name="Wincker P."/>
            <person name="Xing Y."/>
            <person name="Yang L."/>
            <person name="Yao Z."/>
            <person name="Ying F."/>
            <person name="Zhai J."/>
            <person name="Zhou L."/>
            <person name="Zuber A."/>
            <person name="Denarie J."/>
            <person name="Dixon R.A."/>
            <person name="May G.D."/>
            <person name="Schwartz D.C."/>
            <person name="Rogers J."/>
            <person name="Quetier F."/>
            <person name="Town C.D."/>
            <person name="Roe B.A."/>
        </authorList>
    </citation>
    <scope>NUCLEOTIDE SEQUENCE [LARGE SCALE GENOMIC DNA]</scope>
    <source>
        <strain evidence="2">A17</strain>
        <strain evidence="4 5">cv. Jemalong A17</strain>
    </source>
</reference>
<organism evidence="2 5">
    <name type="scientific">Medicago truncatula</name>
    <name type="common">Barrel medic</name>
    <name type="synonym">Medicago tribuloides</name>
    <dbReference type="NCBI Taxonomy" id="3880"/>
    <lineage>
        <taxon>Eukaryota</taxon>
        <taxon>Viridiplantae</taxon>
        <taxon>Streptophyta</taxon>
        <taxon>Embryophyta</taxon>
        <taxon>Tracheophyta</taxon>
        <taxon>Spermatophyta</taxon>
        <taxon>Magnoliopsida</taxon>
        <taxon>eudicotyledons</taxon>
        <taxon>Gunneridae</taxon>
        <taxon>Pentapetalae</taxon>
        <taxon>rosids</taxon>
        <taxon>fabids</taxon>
        <taxon>Fabales</taxon>
        <taxon>Fabaceae</taxon>
        <taxon>Papilionoideae</taxon>
        <taxon>50 kb inversion clade</taxon>
        <taxon>NPAAA clade</taxon>
        <taxon>Hologalegina</taxon>
        <taxon>IRL clade</taxon>
        <taxon>Trifolieae</taxon>
        <taxon>Medicago</taxon>
    </lineage>
</organism>
<evidence type="ECO:0000313" key="5">
    <source>
        <dbReference type="Proteomes" id="UP000002051"/>
    </source>
</evidence>
<reference evidence="2 5" key="2">
    <citation type="journal article" date="2014" name="BMC Genomics">
        <title>An improved genome release (version Mt4.0) for the model legume Medicago truncatula.</title>
        <authorList>
            <person name="Tang H."/>
            <person name="Krishnakumar V."/>
            <person name="Bidwell S."/>
            <person name="Rosen B."/>
            <person name="Chan A."/>
            <person name="Zhou S."/>
            <person name="Gentzbittel L."/>
            <person name="Childs K.L."/>
            <person name="Yandell M."/>
            <person name="Gundlach H."/>
            <person name="Mayer K.F."/>
            <person name="Schwartz D.C."/>
            <person name="Town C.D."/>
        </authorList>
    </citation>
    <scope>GENOME REANNOTATION</scope>
    <source>
        <strain evidence="4 5">cv. Jemalong A17</strain>
    </source>
</reference>
<feature type="compositionally biased region" description="Polar residues" evidence="1">
    <location>
        <begin position="151"/>
        <end position="168"/>
    </location>
</feature>
<dbReference type="PaxDb" id="3880-AES87008"/>
<reference evidence="3" key="5">
    <citation type="journal article" date="2018" name="Nat. Plants">
        <title>Whole-genome landscape of Medicago truncatula symbiotic genes.</title>
        <authorList>
            <person name="Pecrix Y."/>
            <person name="Gamas P."/>
            <person name="Carrere S."/>
        </authorList>
    </citation>
    <scope>NUCLEOTIDE SEQUENCE</scope>
    <source>
        <tissue evidence="3">Leaves</tissue>
    </source>
</reference>
<reference evidence="6" key="4">
    <citation type="journal article" date="2018" name="Nat. Plants">
        <title>Whole-genome landscape of Medicago truncatula symbiotic genes.</title>
        <authorList>
            <person name="Pecrix Y."/>
            <person name="Staton S.E."/>
            <person name="Sallet E."/>
            <person name="Lelandais-Briere C."/>
            <person name="Moreau S."/>
            <person name="Carrere S."/>
            <person name="Blein T."/>
            <person name="Jardinaud M.F."/>
            <person name="Latrasse D."/>
            <person name="Zouine M."/>
            <person name="Zahm M."/>
            <person name="Kreplak J."/>
            <person name="Mayjonade B."/>
            <person name="Satge C."/>
            <person name="Perez M."/>
            <person name="Cauet S."/>
            <person name="Marande W."/>
            <person name="Chantry-Darmon C."/>
            <person name="Lopez-Roques C."/>
            <person name="Bouchez O."/>
            <person name="Berard A."/>
            <person name="Debelle F."/>
            <person name="Munos S."/>
            <person name="Bendahmane A."/>
            <person name="Berges H."/>
            <person name="Niebel A."/>
            <person name="Buitink J."/>
            <person name="Frugier F."/>
            <person name="Benhamed M."/>
            <person name="Crespi M."/>
            <person name="Gouzy J."/>
            <person name="Gamas P."/>
        </authorList>
    </citation>
    <scope>NUCLEOTIDE SEQUENCE [LARGE SCALE GENOMIC DNA]</scope>
    <source>
        <strain evidence="6">cv. Jemalong A17</strain>
    </source>
</reference>
<feature type="compositionally biased region" description="Polar residues" evidence="1">
    <location>
        <begin position="353"/>
        <end position="363"/>
    </location>
</feature>
<accession>A0A0C3WSP0</accession>
<dbReference type="Proteomes" id="UP000002051">
    <property type="component" value="Chromosome 4"/>
</dbReference>
<dbReference type="AlphaFoldDB" id="G7JR95"/>
<feature type="compositionally biased region" description="Low complexity" evidence="1">
    <location>
        <begin position="138"/>
        <end position="150"/>
    </location>
</feature>
<dbReference type="Gramene" id="rna20953">
    <property type="protein sequence ID" value="RHN58979.1"/>
    <property type="gene ID" value="gene20953"/>
</dbReference>
<feature type="region of interest" description="Disordered" evidence="1">
    <location>
        <begin position="262"/>
        <end position="299"/>
    </location>
</feature>
<reference evidence="4" key="3">
    <citation type="submission" date="2015-04" db="UniProtKB">
        <authorList>
            <consortium name="EnsemblPlants"/>
        </authorList>
    </citation>
    <scope>IDENTIFICATION</scope>
    <source>
        <strain evidence="4">cv. Jemalong A17</strain>
    </source>
</reference>
<evidence type="ECO:0008006" key="7">
    <source>
        <dbReference type="Google" id="ProtNLM"/>
    </source>
</evidence>
<gene>
    <name evidence="4" type="primary">11414283</name>
    <name evidence="2" type="ordered locus">MTR_4g019040</name>
    <name evidence="3" type="ORF">MtrunA17_Chr4g0008301</name>
</gene>
<evidence type="ECO:0000313" key="3">
    <source>
        <dbReference type="EMBL" id="RHN58979.1"/>
    </source>
</evidence>
<feature type="region of interest" description="Disordered" evidence="1">
    <location>
        <begin position="353"/>
        <end position="374"/>
    </location>
</feature>
<evidence type="ECO:0000313" key="2">
    <source>
        <dbReference type="EMBL" id="AES87008.2"/>
    </source>
</evidence>
<dbReference type="EnsemblPlants" id="AES87008">
    <property type="protein sequence ID" value="AES87008"/>
    <property type="gene ID" value="MTR_4g019040"/>
</dbReference>
<dbReference type="STRING" id="3880.G7JR95"/>
<dbReference type="EMBL" id="CM001220">
    <property type="protein sequence ID" value="AES87008.2"/>
    <property type="molecule type" value="Genomic_DNA"/>
</dbReference>
<evidence type="ECO:0000313" key="6">
    <source>
        <dbReference type="Proteomes" id="UP000265566"/>
    </source>
</evidence>
<dbReference type="HOGENOM" id="CLU_030758_1_0_1"/>
<dbReference type="eggNOG" id="ENOG502QRK0">
    <property type="taxonomic scope" value="Eukaryota"/>
</dbReference>
<evidence type="ECO:0000256" key="1">
    <source>
        <dbReference type="SAM" id="MobiDB-lite"/>
    </source>
</evidence>
<dbReference type="Proteomes" id="UP000265566">
    <property type="component" value="Chromosome 4"/>
</dbReference>
<feature type="compositionally biased region" description="Polar residues" evidence="1">
    <location>
        <begin position="199"/>
        <end position="216"/>
    </location>
</feature>
<evidence type="ECO:0000313" key="4">
    <source>
        <dbReference type="EnsemblPlants" id="AES87008"/>
    </source>
</evidence>
<feature type="region of interest" description="Disordered" evidence="1">
    <location>
        <begin position="138"/>
        <end position="216"/>
    </location>
</feature>